<dbReference type="InterPro" id="IPR000070">
    <property type="entry name" value="Pectinesterase_cat"/>
</dbReference>
<dbReference type="SUPFAM" id="SSF51126">
    <property type="entry name" value="Pectin lyase-like"/>
    <property type="match status" value="1"/>
</dbReference>
<protein>
    <submittedName>
        <fullName evidence="5">Pectinesterase, catalytic</fullName>
    </submittedName>
</protein>
<sequence>MESWLDTIIDPKGWDQWNKLVVDLLIYVEFSNRGPGSNTSTRVTWSKVLPGITSANVLGA</sequence>
<gene>
    <name evidence="5" type="ORF">CCACVL1_25505</name>
</gene>
<dbReference type="Gene3D" id="2.160.20.10">
    <property type="entry name" value="Single-stranded right-handed beta-helix, Pectin lyase-like"/>
    <property type="match status" value="1"/>
</dbReference>
<dbReference type="EMBL" id="AWWV01014234">
    <property type="protein sequence ID" value="OMO58276.1"/>
    <property type="molecule type" value="Genomic_DNA"/>
</dbReference>
<evidence type="ECO:0000256" key="2">
    <source>
        <dbReference type="ARBA" id="ARBA00022801"/>
    </source>
</evidence>
<comment type="caution">
    <text evidence="5">The sequence shown here is derived from an EMBL/GenBank/DDBJ whole genome shotgun (WGS) entry which is preliminary data.</text>
</comment>
<organism evidence="5 6">
    <name type="scientific">Corchorus capsularis</name>
    <name type="common">Jute</name>
    <dbReference type="NCBI Taxonomy" id="210143"/>
    <lineage>
        <taxon>Eukaryota</taxon>
        <taxon>Viridiplantae</taxon>
        <taxon>Streptophyta</taxon>
        <taxon>Embryophyta</taxon>
        <taxon>Tracheophyta</taxon>
        <taxon>Spermatophyta</taxon>
        <taxon>Magnoliopsida</taxon>
        <taxon>eudicotyledons</taxon>
        <taxon>Gunneridae</taxon>
        <taxon>Pentapetalae</taxon>
        <taxon>rosids</taxon>
        <taxon>malvids</taxon>
        <taxon>Malvales</taxon>
        <taxon>Malvaceae</taxon>
        <taxon>Grewioideae</taxon>
        <taxon>Apeibeae</taxon>
        <taxon>Corchorus</taxon>
    </lineage>
</organism>
<dbReference type="STRING" id="210143.A0A1R3GJM5"/>
<dbReference type="GO" id="GO:0042545">
    <property type="term" value="P:cell wall modification"/>
    <property type="evidence" value="ECO:0007669"/>
    <property type="project" value="InterPro"/>
</dbReference>
<dbReference type="InterPro" id="IPR011050">
    <property type="entry name" value="Pectin_lyase_fold/virulence"/>
</dbReference>
<reference evidence="5 6" key="1">
    <citation type="submission" date="2013-09" db="EMBL/GenBank/DDBJ databases">
        <title>Corchorus capsularis genome sequencing.</title>
        <authorList>
            <person name="Alam M."/>
            <person name="Haque M.S."/>
            <person name="Islam M.S."/>
            <person name="Emdad E.M."/>
            <person name="Islam M.M."/>
            <person name="Ahmed B."/>
            <person name="Halim A."/>
            <person name="Hossen Q.M.M."/>
            <person name="Hossain M.Z."/>
            <person name="Ahmed R."/>
            <person name="Khan M.M."/>
            <person name="Islam R."/>
            <person name="Rashid M.M."/>
            <person name="Khan S.A."/>
            <person name="Rahman M.S."/>
            <person name="Alam M."/>
        </authorList>
    </citation>
    <scope>NUCLEOTIDE SEQUENCE [LARGE SCALE GENOMIC DNA]</scope>
    <source>
        <strain evidence="6">cv. CVL-1</strain>
        <tissue evidence="5">Whole seedling</tissue>
    </source>
</reference>
<evidence type="ECO:0000313" key="5">
    <source>
        <dbReference type="EMBL" id="OMO58276.1"/>
    </source>
</evidence>
<feature type="domain" description="Pectinesterase catalytic" evidence="4">
    <location>
        <begin position="1"/>
        <end position="48"/>
    </location>
</feature>
<dbReference type="InterPro" id="IPR012334">
    <property type="entry name" value="Pectin_lyas_fold"/>
</dbReference>
<dbReference type="OrthoDB" id="1748608at2759"/>
<evidence type="ECO:0000313" key="6">
    <source>
        <dbReference type="Proteomes" id="UP000188268"/>
    </source>
</evidence>
<dbReference type="GO" id="GO:0030599">
    <property type="term" value="F:pectinesterase activity"/>
    <property type="evidence" value="ECO:0007669"/>
    <property type="project" value="InterPro"/>
</dbReference>
<name>A0A1R3GJM5_COCAP</name>
<comment type="pathway">
    <text evidence="1">Glycan metabolism; pectin degradation; 2-dehydro-3-deoxy-D-gluconate from pectin: step 1/5.</text>
</comment>
<dbReference type="Pfam" id="PF01095">
    <property type="entry name" value="Pectinesterase"/>
    <property type="match status" value="1"/>
</dbReference>
<dbReference type="UniPathway" id="UPA00545">
    <property type="reaction ID" value="UER00823"/>
</dbReference>
<dbReference type="GO" id="GO:0045490">
    <property type="term" value="P:pectin catabolic process"/>
    <property type="evidence" value="ECO:0007669"/>
    <property type="project" value="UniProtKB-UniPathway"/>
</dbReference>
<proteinExistence type="predicted"/>
<accession>A0A1R3GJM5</accession>
<keyword evidence="6" id="KW-1185">Reference proteome</keyword>
<evidence type="ECO:0000259" key="4">
    <source>
        <dbReference type="Pfam" id="PF01095"/>
    </source>
</evidence>
<dbReference type="PANTHER" id="PTHR31707">
    <property type="entry name" value="PECTINESTERASE"/>
    <property type="match status" value="1"/>
</dbReference>
<evidence type="ECO:0000256" key="1">
    <source>
        <dbReference type="ARBA" id="ARBA00005184"/>
    </source>
</evidence>
<dbReference type="Gramene" id="OMO58276">
    <property type="protein sequence ID" value="OMO58276"/>
    <property type="gene ID" value="CCACVL1_25505"/>
</dbReference>
<keyword evidence="3" id="KW-0063">Aspartyl esterase</keyword>
<keyword evidence="2" id="KW-0378">Hydrolase</keyword>
<dbReference type="Proteomes" id="UP000188268">
    <property type="component" value="Unassembled WGS sequence"/>
</dbReference>
<evidence type="ECO:0000256" key="3">
    <source>
        <dbReference type="ARBA" id="ARBA00023085"/>
    </source>
</evidence>
<dbReference type="AlphaFoldDB" id="A0A1R3GJM5"/>